<comment type="caution">
    <text evidence="1">The sequence shown here is derived from an EMBL/GenBank/DDBJ whole genome shotgun (WGS) entry which is preliminary data.</text>
</comment>
<name>A0ABW7E415_STRRO</name>
<proteinExistence type="predicted"/>
<dbReference type="RefSeq" id="WP_143668991.1">
    <property type="nucleotide sequence ID" value="NZ_JBHUTM010000043.1"/>
</dbReference>
<keyword evidence="2" id="KW-1185">Reference proteome</keyword>
<protein>
    <submittedName>
        <fullName evidence="1">Uncharacterized protein</fullName>
    </submittedName>
</protein>
<evidence type="ECO:0000313" key="1">
    <source>
        <dbReference type="EMBL" id="MFG6297681.1"/>
    </source>
</evidence>
<evidence type="ECO:0000313" key="2">
    <source>
        <dbReference type="Proteomes" id="UP001605990"/>
    </source>
</evidence>
<dbReference type="Proteomes" id="UP001605990">
    <property type="component" value="Unassembled WGS sequence"/>
</dbReference>
<dbReference type="EMBL" id="JBIENY010000278">
    <property type="protein sequence ID" value="MFG6297681.1"/>
    <property type="molecule type" value="Genomic_DNA"/>
</dbReference>
<accession>A0ABW7E415</accession>
<gene>
    <name evidence="1" type="ORF">ACGU38_20225</name>
</gene>
<reference evidence="1 2" key="1">
    <citation type="submission" date="2024-10" db="EMBL/GenBank/DDBJ databases">
        <title>Draft genome assembly of a novel steroid transforming actinomycete isolated from African clawed frog Xenopus laevis.</title>
        <authorList>
            <person name="Bragin E."/>
            <person name="Kollerov V."/>
            <person name="Donova M.V."/>
        </authorList>
    </citation>
    <scope>NUCLEOTIDE SEQUENCE [LARGE SCALE GENOMIC DNA]</scope>
    <source>
        <strain evidence="1 2">MTOC-St3</strain>
    </source>
</reference>
<sequence>MDAQKVTLRTMTPPEYHVATEMATFHSHMMTKFSKADWKINKKFPHGTWLCASSKSASGSPCIKVHR</sequence>
<organism evidence="1 2">
    <name type="scientific">Streptomyces rochei</name>
    <name type="common">Streptomyces parvullus</name>
    <dbReference type="NCBI Taxonomy" id="1928"/>
    <lineage>
        <taxon>Bacteria</taxon>
        <taxon>Bacillati</taxon>
        <taxon>Actinomycetota</taxon>
        <taxon>Actinomycetes</taxon>
        <taxon>Kitasatosporales</taxon>
        <taxon>Streptomycetaceae</taxon>
        <taxon>Streptomyces</taxon>
        <taxon>Streptomyces rochei group</taxon>
    </lineage>
</organism>